<evidence type="ECO:0000256" key="8">
    <source>
        <dbReference type="ARBA" id="ARBA00023134"/>
    </source>
</evidence>
<gene>
    <name evidence="12" type="ORF">PAUS00366_LOCUS8298</name>
</gene>
<evidence type="ECO:0000256" key="6">
    <source>
        <dbReference type="ARBA" id="ARBA00022824"/>
    </source>
</evidence>
<dbReference type="EMBL" id="HBIX01011012">
    <property type="protein sequence ID" value="CAE0715546.1"/>
    <property type="molecule type" value="Transcribed_RNA"/>
</dbReference>
<keyword evidence="6" id="KW-0256">Endoplasmic reticulum</keyword>
<dbReference type="GO" id="GO:0005525">
    <property type="term" value="F:GTP binding"/>
    <property type="evidence" value="ECO:0007669"/>
    <property type="project" value="UniProtKB-KW"/>
</dbReference>
<evidence type="ECO:0000256" key="10">
    <source>
        <dbReference type="ARBA" id="ARBA00023170"/>
    </source>
</evidence>
<evidence type="ECO:0000256" key="3">
    <source>
        <dbReference type="ARBA" id="ARBA00020256"/>
    </source>
</evidence>
<dbReference type="InterPro" id="IPR027417">
    <property type="entry name" value="P-loop_NTPase"/>
</dbReference>
<evidence type="ECO:0000256" key="11">
    <source>
        <dbReference type="SAM" id="MobiDB-lite"/>
    </source>
</evidence>
<keyword evidence="7" id="KW-1133">Transmembrane helix</keyword>
<evidence type="ECO:0000313" key="12">
    <source>
        <dbReference type="EMBL" id="CAE0715546.1"/>
    </source>
</evidence>
<sequence length="338" mass="37159">MAAVWKQERADAGVDNNHPPNNAENGNARLFQTAVRESITPYLPPPVIRAMREIDPRLEAFVGPEASTSIFGSLLLAWILYQLLSNISKTIFSTSSLGSGKKNTAIQEDDRDKDILPSDAETSRPFDGTVLLCGPSLGGKTSLFYRLLQRQQQQPQQCMATVRSIKSNTGFIETVENNNATVLRILDTPGHWGPQKLLRAVPLEEVQRLVVVVDSTQPVAPAADYLYAVLKSTIRKNINTSDSSGSNPCFVLIACHKSNHAKAKNAKRIKLQLRSELIRLSKLMMNKGSGNDGGNDDDDDDWEEILNNVPLCSSSVADLEAVREFCETGRVPSATKKR</sequence>
<evidence type="ECO:0000256" key="2">
    <source>
        <dbReference type="ARBA" id="ARBA00005619"/>
    </source>
</evidence>
<comment type="subcellular location">
    <subcellularLocation>
        <location evidence="1">Endoplasmic reticulum membrane</location>
        <topology evidence="1">Single-pass membrane protein</topology>
    </subcellularLocation>
</comment>
<dbReference type="Pfam" id="PF09439">
    <property type="entry name" value="SRPRB"/>
    <property type="match status" value="1"/>
</dbReference>
<organism evidence="12">
    <name type="scientific">Pseudo-nitzschia australis</name>
    <dbReference type="NCBI Taxonomy" id="44445"/>
    <lineage>
        <taxon>Eukaryota</taxon>
        <taxon>Sar</taxon>
        <taxon>Stramenopiles</taxon>
        <taxon>Ochrophyta</taxon>
        <taxon>Bacillariophyta</taxon>
        <taxon>Bacillariophyceae</taxon>
        <taxon>Bacillariophycidae</taxon>
        <taxon>Bacillariales</taxon>
        <taxon>Bacillariaceae</taxon>
        <taxon>Pseudo-nitzschia</taxon>
    </lineage>
</organism>
<dbReference type="Gene3D" id="3.40.50.300">
    <property type="entry name" value="P-loop containing nucleotide triphosphate hydrolases"/>
    <property type="match status" value="1"/>
</dbReference>
<keyword evidence="5" id="KW-0547">Nucleotide-binding</keyword>
<accession>A0A7S4AHH7</accession>
<dbReference type="GO" id="GO:0005789">
    <property type="term" value="C:endoplasmic reticulum membrane"/>
    <property type="evidence" value="ECO:0007669"/>
    <property type="project" value="UniProtKB-SubCell"/>
</dbReference>
<evidence type="ECO:0000256" key="5">
    <source>
        <dbReference type="ARBA" id="ARBA00022741"/>
    </source>
</evidence>
<keyword evidence="8" id="KW-0342">GTP-binding</keyword>
<comment type="similarity">
    <text evidence="2">Belongs to the SRP receptor beta subunit family.</text>
</comment>
<evidence type="ECO:0000256" key="1">
    <source>
        <dbReference type="ARBA" id="ARBA00004389"/>
    </source>
</evidence>
<feature type="compositionally biased region" description="Basic and acidic residues" evidence="11">
    <location>
        <begin position="1"/>
        <end position="12"/>
    </location>
</feature>
<feature type="region of interest" description="Disordered" evidence="11">
    <location>
        <begin position="96"/>
        <end position="121"/>
    </location>
</feature>
<protein>
    <recommendedName>
        <fullName evidence="3">Signal recognition particle receptor subunit beta</fullName>
    </recommendedName>
</protein>
<dbReference type="AlphaFoldDB" id="A0A7S4AHH7"/>
<reference evidence="12" key="1">
    <citation type="submission" date="2021-01" db="EMBL/GenBank/DDBJ databases">
        <authorList>
            <person name="Corre E."/>
            <person name="Pelletier E."/>
            <person name="Niang G."/>
            <person name="Scheremetjew M."/>
            <person name="Finn R."/>
            <person name="Kale V."/>
            <person name="Holt S."/>
            <person name="Cochrane G."/>
            <person name="Meng A."/>
            <person name="Brown T."/>
            <person name="Cohen L."/>
        </authorList>
    </citation>
    <scope>NUCLEOTIDE SEQUENCE</scope>
    <source>
        <strain evidence="12">10249 10 AB</strain>
    </source>
</reference>
<evidence type="ECO:0000256" key="4">
    <source>
        <dbReference type="ARBA" id="ARBA00022692"/>
    </source>
</evidence>
<feature type="compositionally biased region" description="Basic and acidic residues" evidence="11">
    <location>
        <begin position="108"/>
        <end position="121"/>
    </location>
</feature>
<evidence type="ECO:0000256" key="9">
    <source>
        <dbReference type="ARBA" id="ARBA00023136"/>
    </source>
</evidence>
<feature type="region of interest" description="Disordered" evidence="11">
    <location>
        <begin position="1"/>
        <end position="25"/>
    </location>
</feature>
<feature type="compositionally biased region" description="Polar residues" evidence="11">
    <location>
        <begin position="96"/>
        <end position="106"/>
    </location>
</feature>
<keyword evidence="10" id="KW-0675">Receptor</keyword>
<keyword evidence="4" id="KW-0812">Transmembrane</keyword>
<evidence type="ECO:0000256" key="7">
    <source>
        <dbReference type="ARBA" id="ARBA00022989"/>
    </source>
</evidence>
<dbReference type="InterPro" id="IPR019009">
    <property type="entry name" value="SRP_receptor_beta_su"/>
</dbReference>
<keyword evidence="9" id="KW-0472">Membrane</keyword>
<feature type="compositionally biased region" description="Low complexity" evidence="11">
    <location>
        <begin position="16"/>
        <end position="25"/>
    </location>
</feature>
<dbReference type="SUPFAM" id="SSF52540">
    <property type="entry name" value="P-loop containing nucleoside triphosphate hydrolases"/>
    <property type="match status" value="1"/>
</dbReference>
<proteinExistence type="inferred from homology"/>
<name>A0A7S4AHH7_9STRA</name>